<evidence type="ECO:0000256" key="4">
    <source>
        <dbReference type="ARBA" id="ARBA00022763"/>
    </source>
</evidence>
<comment type="similarity">
    <text evidence="1">Belongs to the DNA mismatch repair MutS family.</text>
</comment>
<evidence type="ECO:0000256" key="3">
    <source>
        <dbReference type="ARBA" id="ARBA00022741"/>
    </source>
</evidence>
<dbReference type="InterPro" id="IPR011184">
    <property type="entry name" value="DNA_mismatch_repair_Msh2"/>
</dbReference>
<dbReference type="AlphaFoldDB" id="A0AAE0EMU0"/>
<dbReference type="Pfam" id="PF00488">
    <property type="entry name" value="MutS_V"/>
    <property type="match status" value="1"/>
</dbReference>
<dbReference type="GO" id="GO:0140664">
    <property type="term" value="F:ATP-dependent DNA damage sensor activity"/>
    <property type="evidence" value="ECO:0007669"/>
    <property type="project" value="InterPro"/>
</dbReference>
<dbReference type="Pfam" id="PF01624">
    <property type="entry name" value="MutS_I"/>
    <property type="match status" value="1"/>
</dbReference>
<dbReference type="SMART" id="SM00534">
    <property type="entry name" value="MUTSac"/>
    <property type="match status" value="1"/>
</dbReference>
<dbReference type="GO" id="GO:0032301">
    <property type="term" value="C:MutSalpha complex"/>
    <property type="evidence" value="ECO:0007669"/>
    <property type="project" value="TreeGrafter"/>
</dbReference>
<keyword evidence="6" id="KW-0238">DNA-binding</keyword>
<evidence type="ECO:0000313" key="10">
    <source>
        <dbReference type="EMBL" id="KAK3234308.1"/>
    </source>
</evidence>
<dbReference type="FunFam" id="3.40.50.300:FF:000925">
    <property type="entry name" value="DNA mismatch repair protein MSH2"/>
    <property type="match status" value="1"/>
</dbReference>
<evidence type="ECO:0000313" key="11">
    <source>
        <dbReference type="Proteomes" id="UP001190700"/>
    </source>
</evidence>
<sequence length="937" mass="104117">MNEEGEVRNQPTVEQDEKTKSMIKYFRGLTEDPQAVRFFDRKDQITVLGTNALFIAREFYKTTTVVKYVGNEKDAIAVVALNRSLFTTVLRELLLEGNEHVVEVYDEVVRMGWRLSRSASPGRLTAFEDELYRSNEMVDIPVVMAARVVVRDSQLIVSLAYANTSTRQVGAPQVSLSTMISFAAWKRLWQIGAKECVVPKEAASTPEGRKLRDVLARCGALATDWKPSDFSPKDLETDLGRLLKSNIEHYRVVIEQEGTKAVLAALLKFTELLVDQSNYGKFALVKHDMGRYMRLDSSALRALNTFKHRTDANDSFCLFGQLNKCRTPMGKRLLHRWLKQPLLDLAEINRRHDIVEAMVDDAVLRDRLRGAHLRVLPDIERLTRKLERGKCTLQDLCRLYQASAQLPLIAEALEQYEGPHAALLKELYGDALAAAHDDEHLGKFEALLEASVDLDKIPDEYTICATYDPELGELQQEKDKVAASIQQVHEDAAAELKLQVEKVLKLERSHLGYFFRISKKEETSVRAKLASRFQVIEARKDGTKFTSKALKQLSDRRLELDQQYAEQQRHLVERVVQVASSFAEVFFEISTLLASLDVLASFAEVSSNAPMPYTRPQMSAKGEGDVVLKGCRHPCVEAQQDVSFIPNDCCLARGRSWFQIITGPNMGGKSTFIRQVGACVLLAQVGCFVPCSAAEISIRDSIFARVGAGDSQLRGVSTFMAEMLETSSILKAATPASLIIIDELGRGTSTYDGFGLAWAISEHIIKQIGAPCLFATHFHELTSLQGACGVVNRHVTAHIDQSSRKLTMLYEVREGACDQSFGIHCAEFAHFPEKVLQLARAKAAELEDFTPSDISGSGASVAVGNKRKRVEGVSSAGWAATRARRFLQDFASLPLAELSPAEAVTKVQQLRDDLDHDASESSSLQKLLATLSSKAAV</sequence>
<protein>
    <recommendedName>
        <fullName evidence="8">DNA mismatch repair protein MSH2</fullName>
    </recommendedName>
    <alternativeName>
        <fullName evidence="2">DNA mismatch repair protein Msh2</fullName>
    </alternativeName>
</protein>
<dbReference type="Gene3D" id="3.40.1170.10">
    <property type="entry name" value="DNA repair protein MutS, domain I"/>
    <property type="match status" value="1"/>
</dbReference>
<dbReference type="FunFam" id="1.10.1420.10:FF:000003">
    <property type="entry name" value="DNA mismatch repair protein"/>
    <property type="match status" value="1"/>
</dbReference>
<accession>A0AAE0EMU0</accession>
<proteinExistence type="inferred from homology"/>
<dbReference type="InterPro" id="IPR027417">
    <property type="entry name" value="P-loop_NTPase"/>
</dbReference>
<keyword evidence="3" id="KW-0547">Nucleotide-binding</keyword>
<dbReference type="CDD" id="cd03285">
    <property type="entry name" value="ABC_MSH2_euk"/>
    <property type="match status" value="1"/>
</dbReference>
<reference evidence="10 11" key="1">
    <citation type="journal article" date="2015" name="Genome Biol. Evol.">
        <title>Comparative Genomics of a Bacterivorous Green Alga Reveals Evolutionary Causalities and Consequences of Phago-Mixotrophic Mode of Nutrition.</title>
        <authorList>
            <person name="Burns J.A."/>
            <person name="Paasch A."/>
            <person name="Narechania A."/>
            <person name="Kim E."/>
        </authorList>
    </citation>
    <scope>NUCLEOTIDE SEQUENCE [LARGE SCALE GENOMIC DNA]</scope>
    <source>
        <strain evidence="10 11">PLY_AMNH</strain>
    </source>
</reference>
<dbReference type="InterPro" id="IPR036678">
    <property type="entry name" value="MutS_con_dom_sf"/>
</dbReference>
<keyword evidence="4" id="KW-0227">DNA damage</keyword>
<organism evidence="10 11">
    <name type="scientific">Cymbomonas tetramitiformis</name>
    <dbReference type="NCBI Taxonomy" id="36881"/>
    <lineage>
        <taxon>Eukaryota</taxon>
        <taxon>Viridiplantae</taxon>
        <taxon>Chlorophyta</taxon>
        <taxon>Pyramimonadophyceae</taxon>
        <taxon>Pyramimonadales</taxon>
        <taxon>Pyramimonadaceae</taxon>
        <taxon>Cymbomonas</taxon>
    </lineage>
</organism>
<dbReference type="PIRSF" id="PIRSF005813">
    <property type="entry name" value="MSH2"/>
    <property type="match status" value="1"/>
</dbReference>
<dbReference type="InterPro" id="IPR016151">
    <property type="entry name" value="DNA_mismatch_repair_MutS_N"/>
</dbReference>
<dbReference type="Proteomes" id="UP001190700">
    <property type="component" value="Unassembled WGS sequence"/>
</dbReference>
<gene>
    <name evidence="10" type="ORF">CYMTET_55432</name>
</gene>
<dbReference type="GO" id="GO:0005524">
    <property type="term" value="F:ATP binding"/>
    <property type="evidence" value="ECO:0007669"/>
    <property type="project" value="UniProtKB-KW"/>
</dbReference>
<dbReference type="SUPFAM" id="SSF52540">
    <property type="entry name" value="P-loop containing nucleoside triphosphate hydrolases"/>
    <property type="match status" value="1"/>
</dbReference>
<keyword evidence="11" id="KW-1185">Reference proteome</keyword>
<evidence type="ECO:0000259" key="9">
    <source>
        <dbReference type="PROSITE" id="PS00486"/>
    </source>
</evidence>
<dbReference type="InterPro" id="IPR007696">
    <property type="entry name" value="DNA_mismatch_repair_MutS_core"/>
</dbReference>
<dbReference type="GO" id="GO:0006298">
    <property type="term" value="P:mismatch repair"/>
    <property type="evidence" value="ECO:0007669"/>
    <property type="project" value="InterPro"/>
</dbReference>
<keyword evidence="5" id="KW-0067">ATP-binding</keyword>
<dbReference type="PROSITE" id="PS00486">
    <property type="entry name" value="DNA_MISMATCH_REPAIR_2"/>
    <property type="match status" value="1"/>
</dbReference>
<dbReference type="InterPro" id="IPR036187">
    <property type="entry name" value="DNA_mismatch_repair_MutS_sf"/>
</dbReference>
<feature type="domain" description="DNA mismatch repair proteins mutS family" evidence="9">
    <location>
        <begin position="737"/>
        <end position="753"/>
    </location>
</feature>
<dbReference type="InterPro" id="IPR007695">
    <property type="entry name" value="DNA_mismatch_repair_MutS-lik_N"/>
</dbReference>
<dbReference type="Gene3D" id="1.10.1420.10">
    <property type="match status" value="2"/>
</dbReference>
<evidence type="ECO:0000256" key="2">
    <source>
        <dbReference type="ARBA" id="ARBA00019549"/>
    </source>
</evidence>
<dbReference type="Gene3D" id="3.40.50.300">
    <property type="entry name" value="P-loop containing nucleotide triphosphate hydrolases"/>
    <property type="match status" value="1"/>
</dbReference>
<dbReference type="InterPro" id="IPR032642">
    <property type="entry name" value="Msh2_ATP-bd"/>
</dbReference>
<comment type="caution">
    <text evidence="10">The sequence shown here is derived from an EMBL/GenBank/DDBJ whole genome shotgun (WGS) entry which is preliminary data.</text>
</comment>
<keyword evidence="7" id="KW-0234">DNA repair</keyword>
<dbReference type="Gene3D" id="3.30.420.110">
    <property type="entry name" value="MutS, connector domain"/>
    <property type="match status" value="1"/>
</dbReference>
<dbReference type="EMBL" id="LGRX02035513">
    <property type="protein sequence ID" value="KAK3234308.1"/>
    <property type="molecule type" value="Genomic_DNA"/>
</dbReference>
<dbReference type="Pfam" id="PF05190">
    <property type="entry name" value="MutS_IV"/>
    <property type="match status" value="1"/>
</dbReference>
<dbReference type="InterPro" id="IPR000432">
    <property type="entry name" value="DNA_mismatch_repair_MutS_C"/>
</dbReference>
<evidence type="ECO:0000256" key="8">
    <source>
        <dbReference type="ARBA" id="ARBA00073545"/>
    </source>
</evidence>
<dbReference type="PANTHER" id="PTHR11361:SF35">
    <property type="entry name" value="DNA MISMATCH REPAIR PROTEIN MSH2"/>
    <property type="match status" value="1"/>
</dbReference>
<name>A0AAE0EMU0_9CHLO</name>
<evidence type="ECO:0000256" key="5">
    <source>
        <dbReference type="ARBA" id="ARBA00022840"/>
    </source>
</evidence>
<dbReference type="InterPro" id="IPR045076">
    <property type="entry name" value="MutS"/>
</dbReference>
<evidence type="ECO:0000256" key="6">
    <source>
        <dbReference type="ARBA" id="ARBA00023125"/>
    </source>
</evidence>
<dbReference type="GO" id="GO:0030983">
    <property type="term" value="F:mismatched DNA binding"/>
    <property type="evidence" value="ECO:0007669"/>
    <property type="project" value="InterPro"/>
</dbReference>
<dbReference type="GO" id="GO:0006312">
    <property type="term" value="P:mitotic recombination"/>
    <property type="evidence" value="ECO:0007669"/>
    <property type="project" value="TreeGrafter"/>
</dbReference>
<evidence type="ECO:0000256" key="7">
    <source>
        <dbReference type="ARBA" id="ARBA00023204"/>
    </source>
</evidence>
<dbReference type="InterPro" id="IPR007861">
    <property type="entry name" value="DNA_mismatch_repair_MutS_clamp"/>
</dbReference>
<dbReference type="SUPFAM" id="SSF48334">
    <property type="entry name" value="DNA repair protein MutS, domain III"/>
    <property type="match status" value="1"/>
</dbReference>
<evidence type="ECO:0000256" key="1">
    <source>
        <dbReference type="ARBA" id="ARBA00006271"/>
    </source>
</evidence>
<dbReference type="SMART" id="SM00533">
    <property type="entry name" value="MUTSd"/>
    <property type="match status" value="1"/>
</dbReference>
<dbReference type="Pfam" id="PF05192">
    <property type="entry name" value="MutS_III"/>
    <property type="match status" value="1"/>
</dbReference>
<dbReference type="PANTHER" id="PTHR11361">
    <property type="entry name" value="DNA MISMATCH REPAIR PROTEIN MUTS FAMILY MEMBER"/>
    <property type="match status" value="1"/>
</dbReference>